<gene>
    <name evidence="5" type="ORF">LCGC14_2348530</name>
</gene>
<organism evidence="5">
    <name type="scientific">marine sediment metagenome</name>
    <dbReference type="NCBI Taxonomy" id="412755"/>
    <lineage>
        <taxon>unclassified sequences</taxon>
        <taxon>metagenomes</taxon>
        <taxon>ecological metagenomes</taxon>
    </lineage>
</organism>
<dbReference type="PROSITE" id="PS50991">
    <property type="entry name" value="PYR_CT"/>
    <property type="match status" value="1"/>
</dbReference>
<dbReference type="GO" id="GO:0004419">
    <property type="term" value="F:hydroxymethylglutaryl-CoA lyase activity"/>
    <property type="evidence" value="ECO:0007669"/>
    <property type="project" value="TreeGrafter"/>
</dbReference>
<keyword evidence="3" id="KW-0456">Lyase</keyword>
<dbReference type="Gene3D" id="3.20.20.70">
    <property type="entry name" value="Aldolase class I"/>
    <property type="match status" value="1"/>
</dbReference>
<dbReference type="GO" id="GO:0006552">
    <property type="term" value="P:L-leucine catabolic process"/>
    <property type="evidence" value="ECO:0007669"/>
    <property type="project" value="TreeGrafter"/>
</dbReference>
<proteinExistence type="inferred from homology"/>
<evidence type="ECO:0000313" key="5">
    <source>
        <dbReference type="EMBL" id="KKL46142.1"/>
    </source>
</evidence>
<dbReference type="GO" id="GO:0046951">
    <property type="term" value="P:ketone body biosynthetic process"/>
    <property type="evidence" value="ECO:0007669"/>
    <property type="project" value="TreeGrafter"/>
</dbReference>
<dbReference type="AlphaFoldDB" id="A0A0F9F4X1"/>
<protein>
    <recommendedName>
        <fullName evidence="4">Pyruvate carboxyltransferase domain-containing protein</fullName>
    </recommendedName>
</protein>
<dbReference type="Pfam" id="PF00682">
    <property type="entry name" value="HMGL-like"/>
    <property type="match status" value="1"/>
</dbReference>
<dbReference type="SUPFAM" id="SSF51569">
    <property type="entry name" value="Aldolase"/>
    <property type="match status" value="1"/>
</dbReference>
<evidence type="ECO:0000259" key="4">
    <source>
        <dbReference type="PROSITE" id="PS50991"/>
    </source>
</evidence>
<comment type="similarity">
    <text evidence="1">Belongs to the HMG-CoA lyase family.</text>
</comment>
<dbReference type="PANTHER" id="PTHR42738">
    <property type="entry name" value="HYDROXYMETHYLGLUTARYL-COA LYASE"/>
    <property type="match status" value="1"/>
</dbReference>
<feature type="non-terminal residue" evidence="5">
    <location>
        <position position="275"/>
    </location>
</feature>
<sequence>MADVTIVDSSPRDGPVALPKIRTSEKIALVNSLLQNGLTKIDCVAFTHPRIRPEYADAEKVIQALGKGPEVTIIGIAPNEIACRRAVNTNVDEIGTLVAASESFNRSVLGISIRETLYKAFPAIFQACTEKGKSIRVYILAAFHCQHEGRVPIKNLVELASKLAFMGVSEISLVDTPGTANPKQVKETVAALLDLNLSANLAVHFHNTRGLGLVNCLAAYEAGIRIFDTAIGGLSGTPFGAPKMEIGSWNVPTEDLIFLFNEIGVNTGIDLDAIV</sequence>
<evidence type="ECO:0000256" key="2">
    <source>
        <dbReference type="ARBA" id="ARBA00022723"/>
    </source>
</evidence>
<keyword evidence="2" id="KW-0479">Metal-binding</keyword>
<reference evidence="5" key="1">
    <citation type="journal article" date="2015" name="Nature">
        <title>Complex archaea that bridge the gap between prokaryotes and eukaryotes.</title>
        <authorList>
            <person name="Spang A."/>
            <person name="Saw J.H."/>
            <person name="Jorgensen S.L."/>
            <person name="Zaremba-Niedzwiedzka K."/>
            <person name="Martijn J."/>
            <person name="Lind A.E."/>
            <person name="van Eijk R."/>
            <person name="Schleper C."/>
            <person name="Guy L."/>
            <person name="Ettema T.J."/>
        </authorList>
    </citation>
    <scope>NUCLEOTIDE SEQUENCE</scope>
</reference>
<evidence type="ECO:0000256" key="3">
    <source>
        <dbReference type="ARBA" id="ARBA00023239"/>
    </source>
</evidence>
<dbReference type="PANTHER" id="PTHR42738:SF7">
    <property type="entry name" value="HYDROXYMETHYLGLUTARYL-COA LYASE"/>
    <property type="match status" value="1"/>
</dbReference>
<accession>A0A0F9F4X1</accession>
<dbReference type="InterPro" id="IPR000891">
    <property type="entry name" value="PYR_CT"/>
</dbReference>
<dbReference type="InterPro" id="IPR013785">
    <property type="entry name" value="Aldolase_TIM"/>
</dbReference>
<dbReference type="InterPro" id="IPR043594">
    <property type="entry name" value="HMGL"/>
</dbReference>
<evidence type="ECO:0000256" key="1">
    <source>
        <dbReference type="ARBA" id="ARBA00009405"/>
    </source>
</evidence>
<dbReference type="EMBL" id="LAZR01034142">
    <property type="protein sequence ID" value="KKL46142.1"/>
    <property type="molecule type" value="Genomic_DNA"/>
</dbReference>
<dbReference type="GO" id="GO:0046872">
    <property type="term" value="F:metal ion binding"/>
    <property type="evidence" value="ECO:0007669"/>
    <property type="project" value="UniProtKB-KW"/>
</dbReference>
<comment type="caution">
    <text evidence="5">The sequence shown here is derived from an EMBL/GenBank/DDBJ whole genome shotgun (WGS) entry which is preliminary data.</text>
</comment>
<name>A0A0F9F4X1_9ZZZZ</name>
<feature type="domain" description="Pyruvate carboxyltransferase" evidence="4">
    <location>
        <begin position="4"/>
        <end position="275"/>
    </location>
</feature>